<dbReference type="EMBL" id="JACHHN010000009">
    <property type="protein sequence ID" value="MBB5192985.1"/>
    <property type="molecule type" value="Genomic_DNA"/>
</dbReference>
<dbReference type="PANTHER" id="PTHR38469">
    <property type="entry name" value="PERIPLASMIC PEPTIDASE SUBFAMILY S1B"/>
    <property type="match status" value="1"/>
</dbReference>
<keyword evidence="6" id="KW-0720">Serine protease</keyword>
<gene>
    <name evidence="7" type="ORF">HNQ50_003739</name>
</gene>
<evidence type="ECO:0000256" key="6">
    <source>
        <dbReference type="RuleBase" id="RU366067"/>
    </source>
</evidence>
<dbReference type="InterPro" id="IPR019500">
    <property type="entry name" value="Pep_S46"/>
</dbReference>
<keyword evidence="4 6" id="KW-0732">Signal</keyword>
<evidence type="ECO:0000256" key="2">
    <source>
        <dbReference type="ARBA" id="ARBA00022438"/>
    </source>
</evidence>
<feature type="signal peptide" evidence="6">
    <location>
        <begin position="1"/>
        <end position="18"/>
    </location>
</feature>
<comment type="similarity">
    <text evidence="1 6">Belongs to the peptidase S46 family.</text>
</comment>
<sequence length="688" mass="75606">MRKLLILSSFLVPSLGLAAEGMWTLDHLPTAAIGQQYGFTPDAAWTDKVMHASVRIAGGCSASFVSPTGLVLSNHHCALSCVEQLSSIKKDFVKDGFLAATPAAEVRCPEIELNRLDHITDVTETVKTATAGLTGAAFRNAQNAVKARLTAECAGDNKTTTRCDLVDLYHGGRYDLYQYHRYQDVRLVFVPEKSLGFFGGDPDNFNFPRYAIDMSLLRAYENGKPAVVRDYFPFNPAGAQEGELTFVTGNPGRTQRLLTVAQLETQRDIVIQHHLLNLAQLRGMLTQYGAESPENARVAATDLFGIENSYKARLGQLQALQDPTLMARKRQEEADLRAFAAKDPALSSKVGGAWDAIAKAQTIYREIEPDYLTKEIGIGFDSQYFRIARALVRGAAERAHPDQQRLTEFSEAALPQLEQRLFSTAPLYPDFERVKLTASLTKLREILGTDDPFVQQVLGKQSPAQVATQLVAGTHLGDVAQRKTLWQGGERAVAASTDPFIVLARLVDPAARAVRQRYENEVDAVEQKNAELIAQARFAQLGDKVYPDATFTMRLSYGEVRGWPERGQNVPPFTHFAGLYDRATGAEPFALPQTWLAAKNKLDLQQRMDFVTTNDIIGGNSGSPVINRDGQIVGLVFDGNIHSLGGAFYYDPVSNRTVAVHSGAILQALKYVYGADNLVQELTVPTTH</sequence>
<dbReference type="GO" id="GO:0070009">
    <property type="term" value="F:serine-type aminopeptidase activity"/>
    <property type="evidence" value="ECO:0007669"/>
    <property type="project" value="UniProtKB-UniRule"/>
</dbReference>
<dbReference type="Pfam" id="PF10459">
    <property type="entry name" value="Peptidase_S46"/>
    <property type="match status" value="1"/>
</dbReference>
<dbReference type="Proteomes" id="UP000543030">
    <property type="component" value="Unassembled WGS sequence"/>
</dbReference>
<dbReference type="GO" id="GO:0006508">
    <property type="term" value="P:proteolysis"/>
    <property type="evidence" value="ECO:0007669"/>
    <property type="project" value="UniProtKB-KW"/>
</dbReference>
<evidence type="ECO:0000256" key="4">
    <source>
        <dbReference type="ARBA" id="ARBA00022729"/>
    </source>
</evidence>
<keyword evidence="8" id="KW-1185">Reference proteome</keyword>
<protein>
    <recommendedName>
        <fullName evidence="6">Dipeptidyl-peptidase</fullName>
        <ecNumber evidence="6">3.4.14.-</ecNumber>
    </recommendedName>
</protein>
<organism evidence="7 8">
    <name type="scientific">Silvimonas terrae</name>
    <dbReference type="NCBI Taxonomy" id="300266"/>
    <lineage>
        <taxon>Bacteria</taxon>
        <taxon>Pseudomonadati</taxon>
        <taxon>Pseudomonadota</taxon>
        <taxon>Betaproteobacteria</taxon>
        <taxon>Neisseriales</taxon>
        <taxon>Chitinibacteraceae</taxon>
        <taxon>Silvimonas</taxon>
    </lineage>
</organism>
<accession>A0A840RI31</accession>
<evidence type="ECO:0000256" key="5">
    <source>
        <dbReference type="ARBA" id="ARBA00022801"/>
    </source>
</evidence>
<proteinExistence type="inferred from homology"/>
<dbReference type="InterPro" id="IPR009003">
    <property type="entry name" value="Peptidase_S1_PA"/>
</dbReference>
<evidence type="ECO:0000256" key="3">
    <source>
        <dbReference type="ARBA" id="ARBA00022670"/>
    </source>
</evidence>
<evidence type="ECO:0000313" key="7">
    <source>
        <dbReference type="EMBL" id="MBB5192985.1"/>
    </source>
</evidence>
<evidence type="ECO:0000313" key="8">
    <source>
        <dbReference type="Proteomes" id="UP000543030"/>
    </source>
</evidence>
<evidence type="ECO:0000256" key="1">
    <source>
        <dbReference type="ARBA" id="ARBA00010491"/>
    </source>
</evidence>
<dbReference type="InterPro" id="IPR043504">
    <property type="entry name" value="Peptidase_S1_PA_chymotrypsin"/>
</dbReference>
<keyword evidence="3 6" id="KW-0645">Protease</keyword>
<dbReference type="GO" id="GO:0008239">
    <property type="term" value="F:dipeptidyl-peptidase activity"/>
    <property type="evidence" value="ECO:0007669"/>
    <property type="project" value="UniProtKB-UniRule"/>
</dbReference>
<keyword evidence="5 6" id="KW-0378">Hydrolase</keyword>
<dbReference type="EC" id="3.4.14.-" evidence="6"/>
<feature type="chain" id="PRO_5033091458" description="Dipeptidyl-peptidase" evidence="6">
    <location>
        <begin position="19"/>
        <end position="688"/>
    </location>
</feature>
<reference evidence="7 8" key="1">
    <citation type="submission" date="2020-08" db="EMBL/GenBank/DDBJ databases">
        <title>Genomic Encyclopedia of Type Strains, Phase IV (KMG-IV): sequencing the most valuable type-strain genomes for metagenomic binning, comparative biology and taxonomic classification.</title>
        <authorList>
            <person name="Goeker M."/>
        </authorList>
    </citation>
    <scope>NUCLEOTIDE SEQUENCE [LARGE SCALE GENOMIC DNA]</scope>
    <source>
        <strain evidence="7 8">DSM 18233</strain>
    </source>
</reference>
<dbReference type="Gene3D" id="2.40.10.10">
    <property type="entry name" value="Trypsin-like serine proteases"/>
    <property type="match status" value="1"/>
</dbReference>
<comment type="function">
    <text evidence="6">Catalyzes the removal of dipeptides from the N-terminus of oligopeptides.</text>
</comment>
<dbReference type="RefSeq" id="WP_221303253.1">
    <property type="nucleotide sequence ID" value="NZ_JACHHN010000009.1"/>
</dbReference>
<comment type="caution">
    <text evidence="7">The sequence shown here is derived from an EMBL/GenBank/DDBJ whole genome shotgun (WGS) entry which is preliminary data.</text>
</comment>
<dbReference type="AlphaFoldDB" id="A0A840RI31"/>
<dbReference type="GO" id="GO:0043171">
    <property type="term" value="P:peptide catabolic process"/>
    <property type="evidence" value="ECO:0007669"/>
    <property type="project" value="UniProtKB-UniRule"/>
</dbReference>
<dbReference type="SUPFAM" id="SSF50494">
    <property type="entry name" value="Trypsin-like serine proteases"/>
    <property type="match status" value="1"/>
</dbReference>
<dbReference type="PANTHER" id="PTHR38469:SF1">
    <property type="entry name" value="PERIPLASMIC PEPTIDASE SUBFAMILY S1B"/>
    <property type="match status" value="1"/>
</dbReference>
<name>A0A840RI31_9NEIS</name>
<keyword evidence="2 6" id="KW-0031">Aminopeptidase</keyword>